<sequence>MKQPDQTLDNPEPYTFDRRFNFSRQTSFQNPKTPHTPVTIISNDVKKKHVLSRNSSKIEVFPAPKVFPKQVVEYNNRVWGDEEKFSGFSGFSGFGDWFKVVRLGSRQMKRLVMLIFLNVACSSGELVVGLVTGRVAFLGRSRYSLHMFLEIFANSGEETARHGTEPRKNLKIGPYFIESLCRAW</sequence>
<feature type="transmembrane region" description="Helical" evidence="1">
    <location>
        <begin position="111"/>
        <end position="137"/>
    </location>
</feature>
<dbReference type="EMBL" id="PKPP01000406">
    <property type="protein sequence ID" value="PWA93160.1"/>
    <property type="molecule type" value="Genomic_DNA"/>
</dbReference>
<dbReference type="Proteomes" id="UP000245207">
    <property type="component" value="Unassembled WGS sequence"/>
</dbReference>
<keyword evidence="1" id="KW-0472">Membrane</keyword>
<name>A0A2U1Q565_ARTAN</name>
<proteinExistence type="predicted"/>
<gene>
    <name evidence="2" type="ORF">CTI12_AA073740</name>
</gene>
<dbReference type="STRING" id="35608.A0A2U1Q565"/>
<protein>
    <submittedName>
        <fullName evidence="2">Cation efflux protein</fullName>
    </submittedName>
</protein>
<keyword evidence="1" id="KW-0812">Transmembrane</keyword>
<evidence type="ECO:0000313" key="2">
    <source>
        <dbReference type="EMBL" id="PWA93160.1"/>
    </source>
</evidence>
<comment type="caution">
    <text evidence="2">The sequence shown here is derived from an EMBL/GenBank/DDBJ whole genome shotgun (WGS) entry which is preliminary data.</text>
</comment>
<keyword evidence="1" id="KW-1133">Transmembrane helix</keyword>
<organism evidence="2 3">
    <name type="scientific">Artemisia annua</name>
    <name type="common">Sweet wormwood</name>
    <dbReference type="NCBI Taxonomy" id="35608"/>
    <lineage>
        <taxon>Eukaryota</taxon>
        <taxon>Viridiplantae</taxon>
        <taxon>Streptophyta</taxon>
        <taxon>Embryophyta</taxon>
        <taxon>Tracheophyta</taxon>
        <taxon>Spermatophyta</taxon>
        <taxon>Magnoliopsida</taxon>
        <taxon>eudicotyledons</taxon>
        <taxon>Gunneridae</taxon>
        <taxon>Pentapetalae</taxon>
        <taxon>asterids</taxon>
        <taxon>campanulids</taxon>
        <taxon>Asterales</taxon>
        <taxon>Asteraceae</taxon>
        <taxon>Asteroideae</taxon>
        <taxon>Anthemideae</taxon>
        <taxon>Artemisiinae</taxon>
        <taxon>Artemisia</taxon>
    </lineage>
</organism>
<dbReference type="OrthoDB" id="78669at2759"/>
<reference evidence="2 3" key="1">
    <citation type="journal article" date="2018" name="Mol. Plant">
        <title>The genome of Artemisia annua provides insight into the evolution of Asteraceae family and artemisinin biosynthesis.</title>
        <authorList>
            <person name="Shen Q."/>
            <person name="Zhang L."/>
            <person name="Liao Z."/>
            <person name="Wang S."/>
            <person name="Yan T."/>
            <person name="Shi P."/>
            <person name="Liu M."/>
            <person name="Fu X."/>
            <person name="Pan Q."/>
            <person name="Wang Y."/>
            <person name="Lv Z."/>
            <person name="Lu X."/>
            <person name="Zhang F."/>
            <person name="Jiang W."/>
            <person name="Ma Y."/>
            <person name="Chen M."/>
            <person name="Hao X."/>
            <person name="Li L."/>
            <person name="Tang Y."/>
            <person name="Lv G."/>
            <person name="Zhou Y."/>
            <person name="Sun X."/>
            <person name="Brodelius P.E."/>
            <person name="Rose J.K.C."/>
            <person name="Tang K."/>
        </authorList>
    </citation>
    <scope>NUCLEOTIDE SEQUENCE [LARGE SCALE GENOMIC DNA]</scope>
    <source>
        <strain evidence="3">cv. Huhao1</strain>
        <tissue evidence="2">Leaf</tissue>
    </source>
</reference>
<keyword evidence="3" id="KW-1185">Reference proteome</keyword>
<evidence type="ECO:0000256" key="1">
    <source>
        <dbReference type="SAM" id="Phobius"/>
    </source>
</evidence>
<dbReference type="AlphaFoldDB" id="A0A2U1Q565"/>
<accession>A0A2U1Q565</accession>
<evidence type="ECO:0000313" key="3">
    <source>
        <dbReference type="Proteomes" id="UP000245207"/>
    </source>
</evidence>